<dbReference type="SUPFAM" id="SSF56059">
    <property type="entry name" value="Glutathione synthetase ATP-binding domain-like"/>
    <property type="match status" value="1"/>
</dbReference>
<feature type="domain" description="Alpha-L-glutamate ligase-related protein ATP-grasp" evidence="1">
    <location>
        <begin position="87"/>
        <end position="341"/>
    </location>
</feature>
<feature type="non-terminal residue" evidence="2">
    <location>
        <position position="390"/>
    </location>
</feature>
<comment type="caution">
    <text evidence="2">The sequence shown here is derived from an EMBL/GenBank/DDBJ whole genome shotgun (WGS) entry which is preliminary data.</text>
</comment>
<sequence length="390" mass="42834">STFVMLVMCTVVNGAETRRRYGKSIRRQVGEQISVAVRHSIAPPWYYFFGLWDDAKRAKAHLYIQRYETKGGIFHLLRSYLGGTGKRLNDKLKFHKLCSDHGLPAPSLAMVLRDGAVVGGHESLPEADLFVKPLNARGGIGGERWDWIGDERYRSCAGEERTRAELLHRLAERSRKKPLLVQLRLHNHPDVAEISAGALSTSRLMTVLNENGEYESALAVFRTSADPRSPIDNYHAHGLVMAVDLATGELGRASGGGTLGIPKVSEMIRRDTHPVTGARITGRRLPFWSEAKALAEQAHAAVPGLPIVGWDIAFTPDGPVIVEGNSGPDVDVMQVAPEQPLGETRVAAALAHLVRRAEAELHRTPVEAVGRSDVTRSRTASGWHRIARRS</sequence>
<accession>X0SVA5</accession>
<reference evidence="2" key="1">
    <citation type="journal article" date="2014" name="Front. Microbiol.">
        <title>High frequency of phylogenetically diverse reductive dehalogenase-homologous genes in deep subseafloor sedimentary metagenomes.</title>
        <authorList>
            <person name="Kawai M."/>
            <person name="Futagami T."/>
            <person name="Toyoda A."/>
            <person name="Takaki Y."/>
            <person name="Nishi S."/>
            <person name="Hori S."/>
            <person name="Arai W."/>
            <person name="Tsubouchi T."/>
            <person name="Morono Y."/>
            <person name="Uchiyama I."/>
            <person name="Ito T."/>
            <person name="Fujiyama A."/>
            <person name="Inagaki F."/>
            <person name="Takami H."/>
        </authorList>
    </citation>
    <scope>NUCLEOTIDE SEQUENCE</scope>
    <source>
        <strain evidence="2">Expedition CK06-06</strain>
    </source>
</reference>
<gene>
    <name evidence="2" type="ORF">S01H1_14627</name>
</gene>
<evidence type="ECO:0000313" key="2">
    <source>
        <dbReference type="EMBL" id="GAF67740.1"/>
    </source>
</evidence>
<protein>
    <recommendedName>
        <fullName evidence="1">Alpha-L-glutamate ligase-related protein ATP-grasp domain-containing protein</fullName>
    </recommendedName>
</protein>
<evidence type="ECO:0000259" key="1">
    <source>
        <dbReference type="Pfam" id="PF14397"/>
    </source>
</evidence>
<dbReference type="AlphaFoldDB" id="X0SVA5"/>
<feature type="non-terminal residue" evidence="2">
    <location>
        <position position="1"/>
    </location>
</feature>
<dbReference type="Pfam" id="PF14397">
    <property type="entry name" value="ATPgrasp_ST"/>
    <property type="match status" value="1"/>
</dbReference>
<name>X0SVA5_9ZZZZ</name>
<dbReference type="Gene3D" id="3.30.470.20">
    <property type="entry name" value="ATP-grasp fold, B domain"/>
    <property type="match status" value="1"/>
</dbReference>
<dbReference type="InterPro" id="IPR039523">
    <property type="entry name" value="RimK-rel_E_lig_ATP-grasp"/>
</dbReference>
<organism evidence="2">
    <name type="scientific">marine sediment metagenome</name>
    <dbReference type="NCBI Taxonomy" id="412755"/>
    <lineage>
        <taxon>unclassified sequences</taxon>
        <taxon>metagenomes</taxon>
        <taxon>ecological metagenomes</taxon>
    </lineage>
</organism>
<dbReference type="EMBL" id="BARS01007616">
    <property type="protein sequence ID" value="GAF67740.1"/>
    <property type="molecule type" value="Genomic_DNA"/>
</dbReference>
<proteinExistence type="predicted"/>